<keyword evidence="2" id="KW-1185">Reference proteome</keyword>
<name>A0ACC2U6T7_9FUNG</name>
<comment type="caution">
    <text evidence="1">The sequence shown here is derived from an EMBL/GenBank/DDBJ whole genome shotgun (WGS) entry which is preliminary data.</text>
</comment>
<dbReference type="EMBL" id="QTSX02001429">
    <property type="protein sequence ID" value="KAJ9082528.1"/>
    <property type="molecule type" value="Genomic_DNA"/>
</dbReference>
<proteinExistence type="predicted"/>
<gene>
    <name evidence="1" type="ORF">DSO57_1003688</name>
</gene>
<evidence type="ECO:0000313" key="2">
    <source>
        <dbReference type="Proteomes" id="UP001165960"/>
    </source>
</evidence>
<protein>
    <submittedName>
        <fullName evidence="1">Uncharacterized protein</fullName>
    </submittedName>
</protein>
<reference evidence="1" key="1">
    <citation type="submission" date="2022-04" db="EMBL/GenBank/DDBJ databases">
        <title>Genome of the entomopathogenic fungus Entomophthora muscae.</title>
        <authorList>
            <person name="Elya C."/>
            <person name="Lovett B.R."/>
            <person name="Lee E."/>
            <person name="Macias A.M."/>
            <person name="Hajek A.E."/>
            <person name="De Bivort B.L."/>
            <person name="Kasson M.T."/>
            <person name="De Fine Licht H.H."/>
            <person name="Stajich J.E."/>
        </authorList>
    </citation>
    <scope>NUCLEOTIDE SEQUENCE</scope>
    <source>
        <strain evidence="1">Berkeley</strain>
    </source>
</reference>
<evidence type="ECO:0000313" key="1">
    <source>
        <dbReference type="EMBL" id="KAJ9082528.1"/>
    </source>
</evidence>
<dbReference type="Proteomes" id="UP001165960">
    <property type="component" value="Unassembled WGS sequence"/>
</dbReference>
<sequence>MLCHMYIAFMDSLALDLTLSQQCQEALNPVASVSPPYPFHSNMMVFPSTPRFDSPLLPMNFIAPSLCDPLIVGIINHCPLSENTNLGSICRFPACMSNCPFVYDPLLSGFPIAQVSKLPEMSKQTRKRIIHARIHARYFTKFPAKNKST</sequence>
<accession>A0ACC2U6T7</accession>
<organism evidence="1 2">
    <name type="scientific">Entomophthora muscae</name>
    <dbReference type="NCBI Taxonomy" id="34485"/>
    <lineage>
        <taxon>Eukaryota</taxon>
        <taxon>Fungi</taxon>
        <taxon>Fungi incertae sedis</taxon>
        <taxon>Zoopagomycota</taxon>
        <taxon>Entomophthoromycotina</taxon>
        <taxon>Entomophthoromycetes</taxon>
        <taxon>Entomophthorales</taxon>
        <taxon>Entomophthoraceae</taxon>
        <taxon>Entomophthora</taxon>
    </lineage>
</organism>